<comment type="caution">
    <text evidence="1">The sequence shown here is derived from an EMBL/GenBank/DDBJ whole genome shotgun (WGS) entry which is preliminary data.</text>
</comment>
<reference evidence="1" key="2">
    <citation type="submission" date="2020-09" db="EMBL/GenBank/DDBJ databases">
        <authorList>
            <person name="Sun Q."/>
            <person name="Zhou Y."/>
        </authorList>
    </citation>
    <scope>NUCLEOTIDE SEQUENCE</scope>
    <source>
        <strain evidence="1">CGMCC 1.12181</strain>
    </source>
</reference>
<protein>
    <submittedName>
        <fullName evidence="1">Uncharacterized protein</fullName>
    </submittedName>
</protein>
<name>A0A917CY28_9GAMM</name>
<dbReference type="AlphaFoldDB" id="A0A917CY28"/>
<evidence type="ECO:0000313" key="1">
    <source>
        <dbReference type="EMBL" id="GGG02030.1"/>
    </source>
</evidence>
<dbReference type="EMBL" id="BMEO01000015">
    <property type="protein sequence ID" value="GGG02030.1"/>
    <property type="molecule type" value="Genomic_DNA"/>
</dbReference>
<keyword evidence="2" id="KW-1185">Reference proteome</keyword>
<evidence type="ECO:0000313" key="2">
    <source>
        <dbReference type="Proteomes" id="UP000605253"/>
    </source>
</evidence>
<sequence length="81" mass="9008">MQQLTIKLSPDVTKQYLEIVESKTQAEQENSMEASGVTLDIKLSLMPGLEMLDDILIDGQSLMLNKDEINGVSVLLEDLEN</sequence>
<reference evidence="1" key="1">
    <citation type="journal article" date="2014" name="Int. J. Syst. Evol. Microbiol.">
        <title>Complete genome sequence of Corynebacterium casei LMG S-19264T (=DSM 44701T), isolated from a smear-ripened cheese.</title>
        <authorList>
            <consortium name="US DOE Joint Genome Institute (JGI-PGF)"/>
            <person name="Walter F."/>
            <person name="Albersmeier A."/>
            <person name="Kalinowski J."/>
            <person name="Ruckert C."/>
        </authorList>
    </citation>
    <scope>NUCLEOTIDE SEQUENCE</scope>
    <source>
        <strain evidence="1">CGMCC 1.12181</strain>
    </source>
</reference>
<proteinExistence type="predicted"/>
<accession>A0A917CY28</accession>
<dbReference type="Proteomes" id="UP000605253">
    <property type="component" value="Unassembled WGS sequence"/>
</dbReference>
<gene>
    <name evidence="1" type="ORF">GCM10011365_24020</name>
</gene>
<dbReference type="RefSeq" id="WP_188366005.1">
    <property type="nucleotide sequence ID" value="NZ_BAABJF010000028.1"/>
</dbReference>
<organism evidence="1 2">
    <name type="scientific">Marinicella pacifica</name>
    <dbReference type="NCBI Taxonomy" id="1171543"/>
    <lineage>
        <taxon>Bacteria</taxon>
        <taxon>Pseudomonadati</taxon>
        <taxon>Pseudomonadota</taxon>
        <taxon>Gammaproteobacteria</taxon>
        <taxon>Lysobacterales</taxon>
        <taxon>Marinicellaceae</taxon>
        <taxon>Marinicella</taxon>
    </lineage>
</organism>